<keyword evidence="2" id="KW-1185">Reference proteome</keyword>
<dbReference type="GeneID" id="70234545"/>
<dbReference type="RefSeq" id="XP_046063237.1">
    <property type="nucleotide sequence ID" value="XM_046203463.1"/>
</dbReference>
<evidence type="ECO:0000313" key="1">
    <source>
        <dbReference type="EMBL" id="KAH3668823.1"/>
    </source>
</evidence>
<proteinExistence type="predicted"/>
<protein>
    <submittedName>
        <fullName evidence="1">Uncharacterized protein</fullName>
    </submittedName>
</protein>
<accession>A0A9P8T765</accession>
<organism evidence="1 2">
    <name type="scientific">Ogataea philodendri</name>
    <dbReference type="NCBI Taxonomy" id="1378263"/>
    <lineage>
        <taxon>Eukaryota</taxon>
        <taxon>Fungi</taxon>
        <taxon>Dikarya</taxon>
        <taxon>Ascomycota</taxon>
        <taxon>Saccharomycotina</taxon>
        <taxon>Pichiomycetes</taxon>
        <taxon>Pichiales</taxon>
        <taxon>Pichiaceae</taxon>
        <taxon>Ogataea</taxon>
    </lineage>
</organism>
<name>A0A9P8T765_9ASCO</name>
<dbReference type="AlphaFoldDB" id="A0A9P8T765"/>
<evidence type="ECO:0000313" key="2">
    <source>
        <dbReference type="Proteomes" id="UP000769157"/>
    </source>
</evidence>
<reference evidence="1" key="1">
    <citation type="journal article" date="2021" name="Open Biol.">
        <title>Shared evolutionary footprints suggest mitochondrial oxidative damage underlies multiple complex I losses in fungi.</title>
        <authorList>
            <person name="Schikora-Tamarit M.A."/>
            <person name="Marcet-Houben M."/>
            <person name="Nosek J."/>
            <person name="Gabaldon T."/>
        </authorList>
    </citation>
    <scope>NUCLEOTIDE SEQUENCE</scope>
    <source>
        <strain evidence="1">CBS6075</strain>
    </source>
</reference>
<comment type="caution">
    <text evidence="1">The sequence shown here is derived from an EMBL/GenBank/DDBJ whole genome shotgun (WGS) entry which is preliminary data.</text>
</comment>
<gene>
    <name evidence="1" type="ORF">OGAPHI_002578</name>
</gene>
<dbReference type="EMBL" id="JAEUBE010000158">
    <property type="protein sequence ID" value="KAH3668823.1"/>
    <property type="molecule type" value="Genomic_DNA"/>
</dbReference>
<reference evidence="1" key="2">
    <citation type="submission" date="2021-01" db="EMBL/GenBank/DDBJ databases">
        <authorList>
            <person name="Schikora-Tamarit M.A."/>
        </authorList>
    </citation>
    <scope>NUCLEOTIDE SEQUENCE</scope>
    <source>
        <strain evidence="1">CBS6075</strain>
    </source>
</reference>
<dbReference type="Proteomes" id="UP000769157">
    <property type="component" value="Unassembled WGS sequence"/>
</dbReference>
<sequence length="126" mass="14242">MTEWYTGPKSTWTLSFESGLKDFSSSFLKAFSNGVLTLNESKFGSSACCSFQAWFRTSKCSNNCSPIRVRFFSKLTLNHLTSWLNVSSMISSLIAGRDLCIFCVNSNISISSDRLFIKRSRFMRAL</sequence>